<comment type="caution">
    <text evidence="1">The sequence shown here is derived from an EMBL/GenBank/DDBJ whole genome shotgun (WGS) entry which is preliminary data.</text>
</comment>
<reference evidence="1 2" key="1">
    <citation type="submission" date="2023-05" db="EMBL/GenBank/DDBJ databases">
        <title>B98-5 Cell Line De Novo Hybrid Assembly: An Optical Mapping Approach.</title>
        <authorList>
            <person name="Kananen K."/>
            <person name="Auerbach J.A."/>
            <person name="Kautto E."/>
            <person name="Blachly J.S."/>
        </authorList>
    </citation>
    <scope>NUCLEOTIDE SEQUENCE [LARGE SCALE GENOMIC DNA]</scope>
    <source>
        <strain evidence="1">B95-8</strain>
        <tissue evidence="1">Cell line</tissue>
    </source>
</reference>
<protein>
    <submittedName>
        <fullName evidence="1">Uncharacterized protein</fullName>
    </submittedName>
</protein>
<gene>
    <name evidence="1" type="ORF">P7K49_010111</name>
</gene>
<evidence type="ECO:0000313" key="1">
    <source>
        <dbReference type="EMBL" id="KAK2110365.1"/>
    </source>
</evidence>
<sequence length="61" mass="6297">MELEDIAKLKSKCRPPTLPTSLELGGASLTPPQPTVILLCLEGAIDAIELPGDNSGVTKPG</sequence>
<name>A0ABQ9VMH0_SAGOE</name>
<dbReference type="Proteomes" id="UP001266305">
    <property type="component" value="Unassembled WGS sequence"/>
</dbReference>
<proteinExistence type="predicted"/>
<keyword evidence="2" id="KW-1185">Reference proteome</keyword>
<accession>A0ABQ9VMH0</accession>
<organism evidence="1 2">
    <name type="scientific">Saguinus oedipus</name>
    <name type="common">Cotton-top tamarin</name>
    <name type="synonym">Oedipomidas oedipus</name>
    <dbReference type="NCBI Taxonomy" id="9490"/>
    <lineage>
        <taxon>Eukaryota</taxon>
        <taxon>Metazoa</taxon>
        <taxon>Chordata</taxon>
        <taxon>Craniata</taxon>
        <taxon>Vertebrata</taxon>
        <taxon>Euteleostomi</taxon>
        <taxon>Mammalia</taxon>
        <taxon>Eutheria</taxon>
        <taxon>Euarchontoglires</taxon>
        <taxon>Primates</taxon>
        <taxon>Haplorrhini</taxon>
        <taxon>Platyrrhini</taxon>
        <taxon>Cebidae</taxon>
        <taxon>Callitrichinae</taxon>
        <taxon>Saguinus</taxon>
    </lineage>
</organism>
<feature type="non-terminal residue" evidence="1">
    <location>
        <position position="61"/>
    </location>
</feature>
<evidence type="ECO:0000313" key="2">
    <source>
        <dbReference type="Proteomes" id="UP001266305"/>
    </source>
</evidence>
<dbReference type="EMBL" id="JASSZA010000005">
    <property type="protein sequence ID" value="KAK2110365.1"/>
    <property type="molecule type" value="Genomic_DNA"/>
</dbReference>